<protein>
    <submittedName>
        <fullName evidence="3">Membrane protein</fullName>
    </submittedName>
</protein>
<dbReference type="Proteomes" id="UP000038011">
    <property type="component" value="Unassembled WGS sequence"/>
</dbReference>
<accession>A0A0N0E7K1</accession>
<evidence type="ECO:0000259" key="2">
    <source>
        <dbReference type="Pfam" id="PF09976"/>
    </source>
</evidence>
<dbReference type="AlphaFoldDB" id="A0A0N0E7K1"/>
<name>A0A0N0E7K1_9HYPH</name>
<evidence type="ECO:0000256" key="1">
    <source>
        <dbReference type="SAM" id="Phobius"/>
    </source>
</evidence>
<evidence type="ECO:0000313" key="3">
    <source>
        <dbReference type="EMBL" id="KPB01252.1"/>
    </source>
</evidence>
<dbReference type="PATRIC" id="fig|1514904.3.peg.699"/>
<keyword evidence="1" id="KW-0472">Membrane</keyword>
<comment type="caution">
    <text evidence="3">The sequence shown here is derived from an EMBL/GenBank/DDBJ whole genome shotgun (WGS) entry which is preliminary data.</text>
</comment>
<keyword evidence="1" id="KW-1133">Transmembrane helix</keyword>
<dbReference type="InterPro" id="IPR018704">
    <property type="entry name" value="SecYEG/CpoB_TPR"/>
</dbReference>
<organism evidence="3 4">
    <name type="scientific">Ahrensia marina</name>
    <dbReference type="NCBI Taxonomy" id="1514904"/>
    <lineage>
        <taxon>Bacteria</taxon>
        <taxon>Pseudomonadati</taxon>
        <taxon>Pseudomonadota</taxon>
        <taxon>Alphaproteobacteria</taxon>
        <taxon>Hyphomicrobiales</taxon>
        <taxon>Ahrensiaceae</taxon>
        <taxon>Ahrensia</taxon>
    </lineage>
</organism>
<sequence>MSDDSFIREVEEELRSDRLKSFWSRFGAFIIGAAVLLVVATAATRFYDYYTSSQANASGDRFLIALNLANDGKSDEALAALQELEKDGFGQYPVLARMRAATVLANEGKIDEAVSMFDAVAADSSVPVAIRDIAKLRAGYALVDTADYAEVAKRVEVLSSTESTLRHAAREVMGLSAWRTEKFADAQSLFSDIVNDEQAPAGVTQRARIMLELITASGKVSQG</sequence>
<dbReference type="EMBL" id="JXMU01000012">
    <property type="protein sequence ID" value="KPB01252.1"/>
    <property type="molecule type" value="Genomic_DNA"/>
</dbReference>
<proteinExistence type="predicted"/>
<dbReference type="RefSeq" id="WP_053999093.1">
    <property type="nucleotide sequence ID" value="NZ_JXMU01000012.1"/>
</dbReference>
<keyword evidence="1" id="KW-0812">Transmembrane</keyword>
<dbReference type="Pfam" id="PF09976">
    <property type="entry name" value="TPR_21"/>
    <property type="match status" value="1"/>
</dbReference>
<evidence type="ECO:0000313" key="4">
    <source>
        <dbReference type="Proteomes" id="UP000038011"/>
    </source>
</evidence>
<feature type="transmembrane region" description="Helical" evidence="1">
    <location>
        <begin position="22"/>
        <end position="43"/>
    </location>
</feature>
<dbReference type="STRING" id="1514904.SU32_09350"/>
<keyword evidence="4" id="KW-1185">Reference proteome</keyword>
<feature type="domain" description="Ancillary SecYEG translocon subunit/Cell division coordinator CpoB TPR" evidence="2">
    <location>
        <begin position="20"/>
        <end position="196"/>
    </location>
</feature>
<dbReference type="OrthoDB" id="7173339at2"/>
<reference evidence="3 4" key="1">
    <citation type="submission" date="2015-01" db="EMBL/GenBank/DDBJ databases">
        <title>Ahrensia donghaiensis sp. nov., a novel dimethylsulphoniopropionate-cleavage bacterium isolated from seawater and emended descriptions of the genus Ahrensia and Ahrensia kielensis.</title>
        <authorList>
            <person name="Liu J."/>
        </authorList>
    </citation>
    <scope>NUCLEOTIDE SEQUENCE [LARGE SCALE GENOMIC DNA]</scope>
    <source>
        <strain evidence="3 4">LZD062</strain>
    </source>
</reference>
<gene>
    <name evidence="3" type="ORF">SU32_09350</name>
</gene>